<feature type="region of interest" description="Disordered" evidence="3">
    <location>
        <begin position="926"/>
        <end position="1004"/>
    </location>
</feature>
<dbReference type="Proteomes" id="UP000663887">
    <property type="component" value="Unassembled WGS sequence"/>
</dbReference>
<feature type="transmembrane region" description="Helical" evidence="4">
    <location>
        <begin position="892"/>
        <end position="917"/>
    </location>
</feature>
<organism evidence="5 7">
    <name type="scientific">Rotaria magnacalcarata</name>
    <dbReference type="NCBI Taxonomy" id="392030"/>
    <lineage>
        <taxon>Eukaryota</taxon>
        <taxon>Metazoa</taxon>
        <taxon>Spiralia</taxon>
        <taxon>Gnathifera</taxon>
        <taxon>Rotifera</taxon>
        <taxon>Eurotatoria</taxon>
        <taxon>Bdelloidea</taxon>
        <taxon>Philodinida</taxon>
        <taxon>Philodinidae</taxon>
        <taxon>Rotaria</taxon>
    </lineage>
</organism>
<dbReference type="EMBL" id="CAJNRG010012028">
    <property type="protein sequence ID" value="CAF2136796.1"/>
    <property type="molecule type" value="Genomic_DNA"/>
</dbReference>
<feature type="region of interest" description="Disordered" evidence="3">
    <location>
        <begin position="651"/>
        <end position="747"/>
    </location>
</feature>
<feature type="compositionally biased region" description="Low complexity" evidence="3">
    <location>
        <begin position="966"/>
        <end position="985"/>
    </location>
</feature>
<evidence type="ECO:0008006" key="8">
    <source>
        <dbReference type="Google" id="ProtNLM"/>
    </source>
</evidence>
<dbReference type="EMBL" id="CAJOBF010006683">
    <property type="protein sequence ID" value="CAF4212894.1"/>
    <property type="molecule type" value="Genomic_DNA"/>
</dbReference>
<evidence type="ECO:0000256" key="2">
    <source>
        <dbReference type="PROSITE-ProRule" id="PRU00504"/>
    </source>
</evidence>
<keyword evidence="4" id="KW-0472">Membrane</keyword>
<evidence type="ECO:0000256" key="4">
    <source>
        <dbReference type="SAM" id="Phobius"/>
    </source>
</evidence>
<evidence type="ECO:0000313" key="7">
    <source>
        <dbReference type="Proteomes" id="UP000663887"/>
    </source>
</evidence>
<feature type="repeat" description="NHL" evidence="2">
    <location>
        <begin position="507"/>
        <end position="547"/>
    </location>
</feature>
<dbReference type="SUPFAM" id="SSF63829">
    <property type="entry name" value="Calcium-dependent phosphotriesterase"/>
    <property type="match status" value="2"/>
</dbReference>
<dbReference type="Gene3D" id="2.40.10.500">
    <property type="match status" value="1"/>
</dbReference>
<dbReference type="GO" id="GO:0061630">
    <property type="term" value="F:ubiquitin protein ligase activity"/>
    <property type="evidence" value="ECO:0007669"/>
    <property type="project" value="TreeGrafter"/>
</dbReference>
<accession>A0A816W6X4</accession>
<reference evidence="5" key="1">
    <citation type="submission" date="2021-02" db="EMBL/GenBank/DDBJ databases">
        <authorList>
            <person name="Nowell W R."/>
        </authorList>
    </citation>
    <scope>NUCLEOTIDE SEQUENCE</scope>
</reference>
<dbReference type="PANTHER" id="PTHR24104">
    <property type="entry name" value="E3 UBIQUITIN-PROTEIN LIGASE NHLRC1-RELATED"/>
    <property type="match status" value="1"/>
</dbReference>
<evidence type="ECO:0000256" key="1">
    <source>
        <dbReference type="ARBA" id="ARBA00022737"/>
    </source>
</evidence>
<evidence type="ECO:0000313" key="5">
    <source>
        <dbReference type="EMBL" id="CAF2136796.1"/>
    </source>
</evidence>
<sequence length="1018" mass="106159">ATTTTNAPLSAQTTIPLCSTAMWNSSVTLITGATGSAGSTPTFLSSPFDVQFDQYQQMYVVDYGNHRIQQFTLGSNVGRTVAGITGSAGSTLGQLNYPAAIYIDSNDVMYILDSSNYRVIQWPLGSQLGSVVVNGRGAGSTLDKIGVSYAMFVFNNTYIYVSENGNHRVTKWTISNNNLGQLMAGGAGAGSTAERLNSPWGVYVDSNATLYVVDRSNHRIQQWTYGTPYGTTVAGQSTVAGSWSYQFNSPTSITFDQYGYMYILDAGNSRIQKWLIGMTYGVTVVSASMSTPYSMSWDFSNNLFVADTSSHRIISFNILCPPTTTTTLAYPTLPQNLACQTGVFNASWTIVAGSTSTAGTSAANLNSPYDVFIDGNFNTYVADYSNSRIQKFPTGVLSGTTVAGYTLTGGSSYSQLLNPTSIFVTLDGSMYIADASNYRIQKWLPNQPLGFTVAGGNGNGATLNQIGLVYSIFVDNQSNIYISESTNHRVTLWFASNTTAGQLVAGIGVLGNSSIHLNSPYGLYVDSNGTIYVVDKANQRVQQWQKGLTYGITVAGVTGISGSNSSLLNAPTAITFDSNNFMYIMDAGNNRIQRFAPGSLTADTMAAMAFSTPRGMRLDSVGNLYVADQNNHRVVLFRCVYNASTTTLTTLTTTAGPTTTSTSTSTTSRTTSSSTSTSTSSTSTTTTSTQTTATTSTTTTTTTSTTTTTTTSTSTSSTTETTTTGPPTTTVTTTTTATSTTTTSTQSTTTTATTTTTTTATTTTATQSTATTATTTTESTTTTATTTTSTTTTAYISTTTTGTTTTSTTTTTTTSTTTTTTTSTTTTTTTSTTTTITTSTTETTTTSTTASTTTSTTATTTTATTATTGATNANSQSASGASTGSDQGWSNVGIGAGIGIGAAALLITTVIGGILLAKKVYGSSSAASSAVNSMNTKKSVTKVEKISSEERSSFSPNNQNHSSNAKTTENSSSNLKSTTNTSPKNDSGSNAVSNADRGYPASGQMNVNARTYNIHVVK</sequence>
<dbReference type="PANTHER" id="PTHR24104:SF25">
    <property type="entry name" value="PROTEIN LIN-41"/>
    <property type="match status" value="1"/>
</dbReference>
<proteinExistence type="predicted"/>
<gene>
    <name evidence="6" type="ORF">UXM345_LOCUS28657</name>
    <name evidence="5" type="ORF">XDN619_LOCUS25974</name>
</gene>
<dbReference type="AlphaFoldDB" id="A0A816W6X4"/>
<dbReference type="Gene3D" id="2.120.10.30">
    <property type="entry name" value="TolB, C-terminal domain"/>
    <property type="match status" value="3"/>
</dbReference>
<feature type="compositionally biased region" description="Low complexity" evidence="3">
    <location>
        <begin position="867"/>
        <end position="885"/>
    </location>
</feature>
<dbReference type="GO" id="GO:0000209">
    <property type="term" value="P:protein polyubiquitination"/>
    <property type="evidence" value="ECO:0007669"/>
    <property type="project" value="TreeGrafter"/>
</dbReference>
<dbReference type="Pfam" id="PF01436">
    <property type="entry name" value="NHL"/>
    <property type="match status" value="3"/>
</dbReference>
<dbReference type="InterPro" id="IPR011042">
    <property type="entry name" value="6-blade_b-propeller_TolB-like"/>
</dbReference>
<dbReference type="GO" id="GO:0008270">
    <property type="term" value="F:zinc ion binding"/>
    <property type="evidence" value="ECO:0007669"/>
    <property type="project" value="UniProtKB-KW"/>
</dbReference>
<dbReference type="InterPro" id="IPR001258">
    <property type="entry name" value="NHL_repeat"/>
</dbReference>
<feature type="region of interest" description="Disordered" evidence="3">
    <location>
        <begin position="867"/>
        <end position="886"/>
    </location>
</feature>
<feature type="region of interest" description="Disordered" evidence="3">
    <location>
        <begin position="800"/>
        <end position="831"/>
    </location>
</feature>
<keyword evidence="4" id="KW-1133">Transmembrane helix</keyword>
<dbReference type="PROSITE" id="PS51125">
    <property type="entry name" value="NHL"/>
    <property type="match status" value="2"/>
</dbReference>
<keyword evidence="1" id="KW-0677">Repeat</keyword>
<dbReference type="CDD" id="cd05819">
    <property type="entry name" value="NHL"/>
    <property type="match status" value="2"/>
</dbReference>
<feature type="compositionally biased region" description="Polar residues" evidence="3">
    <location>
        <begin position="953"/>
        <end position="965"/>
    </location>
</feature>
<evidence type="ECO:0000313" key="6">
    <source>
        <dbReference type="EMBL" id="CAF4212894.1"/>
    </source>
</evidence>
<keyword evidence="4" id="KW-0812">Transmembrane</keyword>
<feature type="repeat" description="NHL" evidence="2">
    <location>
        <begin position="190"/>
        <end position="226"/>
    </location>
</feature>
<feature type="compositionally biased region" description="Basic and acidic residues" evidence="3">
    <location>
        <begin position="941"/>
        <end position="952"/>
    </location>
</feature>
<feature type="non-terminal residue" evidence="5">
    <location>
        <position position="1"/>
    </location>
</feature>
<protein>
    <recommendedName>
        <fullName evidence="8">NHL repeat containing protein</fullName>
    </recommendedName>
</protein>
<name>A0A816W6X4_9BILA</name>
<comment type="caution">
    <text evidence="5">The sequence shown here is derived from an EMBL/GenBank/DDBJ whole genome shotgun (WGS) entry which is preliminary data.</text>
</comment>
<dbReference type="Proteomes" id="UP000663842">
    <property type="component" value="Unassembled WGS sequence"/>
</dbReference>
<dbReference type="GO" id="GO:0043161">
    <property type="term" value="P:proteasome-mediated ubiquitin-dependent protein catabolic process"/>
    <property type="evidence" value="ECO:0007669"/>
    <property type="project" value="TreeGrafter"/>
</dbReference>
<dbReference type="SUPFAM" id="SSF101898">
    <property type="entry name" value="NHL repeat"/>
    <property type="match status" value="1"/>
</dbReference>
<evidence type="ECO:0000256" key="3">
    <source>
        <dbReference type="SAM" id="MobiDB-lite"/>
    </source>
</evidence>
<dbReference type="InterPro" id="IPR050952">
    <property type="entry name" value="TRIM-NHL_E3_ligases"/>
</dbReference>